<dbReference type="SUPFAM" id="SSF47220">
    <property type="entry name" value="alpha-catenin/vinculin-like"/>
    <property type="match status" value="1"/>
</dbReference>
<dbReference type="GO" id="GO:0005912">
    <property type="term" value="C:adherens junction"/>
    <property type="evidence" value="ECO:0007669"/>
    <property type="project" value="TreeGrafter"/>
</dbReference>
<dbReference type="GO" id="GO:0098609">
    <property type="term" value="P:cell-cell adhesion"/>
    <property type="evidence" value="ECO:0007669"/>
    <property type="project" value="TreeGrafter"/>
</dbReference>
<dbReference type="STRING" id="46731.A0A3M6TRP9"/>
<dbReference type="Pfam" id="PF01044">
    <property type="entry name" value="Vinculin"/>
    <property type="match status" value="1"/>
</dbReference>
<dbReference type="Proteomes" id="UP000275408">
    <property type="component" value="Unassembled WGS sequence"/>
</dbReference>
<evidence type="ECO:0000313" key="5">
    <source>
        <dbReference type="Proteomes" id="UP000275408"/>
    </source>
</evidence>
<organism evidence="4 5">
    <name type="scientific">Pocillopora damicornis</name>
    <name type="common">Cauliflower coral</name>
    <name type="synonym">Millepora damicornis</name>
    <dbReference type="NCBI Taxonomy" id="46731"/>
    <lineage>
        <taxon>Eukaryota</taxon>
        <taxon>Metazoa</taxon>
        <taxon>Cnidaria</taxon>
        <taxon>Anthozoa</taxon>
        <taxon>Hexacorallia</taxon>
        <taxon>Scleractinia</taxon>
        <taxon>Astrocoeniina</taxon>
        <taxon>Pocilloporidae</taxon>
        <taxon>Pocillopora</taxon>
    </lineage>
</organism>
<evidence type="ECO:0000313" key="4">
    <source>
        <dbReference type="EMBL" id="RMX44072.1"/>
    </source>
</evidence>
<name>A0A3M6TRP9_POCDA</name>
<keyword evidence="3" id="KW-0963">Cytoplasm</keyword>
<dbReference type="GO" id="GO:0016477">
    <property type="term" value="P:cell migration"/>
    <property type="evidence" value="ECO:0007669"/>
    <property type="project" value="TreeGrafter"/>
</dbReference>
<dbReference type="GO" id="GO:0051015">
    <property type="term" value="F:actin filament binding"/>
    <property type="evidence" value="ECO:0007669"/>
    <property type="project" value="InterPro"/>
</dbReference>
<evidence type="ECO:0008006" key="6">
    <source>
        <dbReference type="Google" id="ProtNLM"/>
    </source>
</evidence>
<keyword evidence="5" id="KW-1185">Reference proteome</keyword>
<dbReference type="Gene3D" id="1.20.120.230">
    <property type="entry name" value="Alpha-catenin/vinculin-like"/>
    <property type="match status" value="1"/>
</dbReference>
<gene>
    <name evidence="4" type="ORF">pdam_00015030</name>
</gene>
<comment type="caution">
    <text evidence="4">The sequence shown here is derived from an EMBL/GenBank/DDBJ whole genome shotgun (WGS) entry which is preliminary data.</text>
</comment>
<dbReference type="EMBL" id="RCHS01003053">
    <property type="protein sequence ID" value="RMX44072.1"/>
    <property type="molecule type" value="Genomic_DNA"/>
</dbReference>
<dbReference type="GO" id="GO:0005737">
    <property type="term" value="C:cytoplasm"/>
    <property type="evidence" value="ECO:0007669"/>
    <property type="project" value="UniProtKB-SubCell"/>
</dbReference>
<accession>A0A3M6TRP9</accession>
<dbReference type="GO" id="GO:0008013">
    <property type="term" value="F:beta-catenin binding"/>
    <property type="evidence" value="ECO:0007669"/>
    <property type="project" value="TreeGrafter"/>
</dbReference>
<evidence type="ECO:0000256" key="1">
    <source>
        <dbReference type="ARBA" id="ARBA00004496"/>
    </source>
</evidence>
<sequence>MSAKLLSSLVQTKSIEFVLAPIASQVSQVILLNEAAQRDGVPLPDLVSSAQQIREAIKSLILAAQALVSETTDDDLKSEMPPACDSVTKAGDALLKATHQLKQQPFSSKVRYNLVDSARNILEGTMKASRDYVVGQIMLACTEIIKTVEARDDLGWSVDEPGYMAATLEKAHKQLSPHSRLEAGNDLDSYLDAIVRSSMGVANTCEGERRDRIVQACQSA</sequence>
<comment type="subcellular location">
    <subcellularLocation>
        <location evidence="1">Cytoplasm</location>
    </subcellularLocation>
</comment>
<evidence type="ECO:0000256" key="2">
    <source>
        <dbReference type="ARBA" id="ARBA00008376"/>
    </source>
</evidence>
<dbReference type="InterPro" id="IPR036723">
    <property type="entry name" value="Alpha-catenin/vinculin-like_sf"/>
</dbReference>
<dbReference type="PANTHER" id="PTHR18914:SF30">
    <property type="entry name" value="VINCULIN_ALPHA-CATENIN FAMILY MEMBER 1"/>
    <property type="match status" value="1"/>
</dbReference>
<reference evidence="4 5" key="1">
    <citation type="journal article" date="2018" name="Sci. Rep.">
        <title>Comparative analysis of the Pocillopora damicornis genome highlights role of immune system in coral evolution.</title>
        <authorList>
            <person name="Cunning R."/>
            <person name="Bay R.A."/>
            <person name="Gillette P."/>
            <person name="Baker A.C."/>
            <person name="Traylor-Knowles N."/>
        </authorList>
    </citation>
    <scope>NUCLEOTIDE SEQUENCE [LARGE SCALE GENOMIC DNA]</scope>
    <source>
        <strain evidence="4">RSMAS</strain>
        <tissue evidence="4">Whole animal</tissue>
    </source>
</reference>
<comment type="similarity">
    <text evidence="2">Belongs to the vinculin/alpha-catenin family.</text>
</comment>
<protein>
    <recommendedName>
        <fullName evidence="6">Vinculin</fullName>
    </recommendedName>
</protein>
<dbReference type="OrthoDB" id="5965911at2759"/>
<proteinExistence type="inferred from homology"/>
<dbReference type="PANTHER" id="PTHR18914">
    <property type="entry name" value="ALPHA CATENIN"/>
    <property type="match status" value="1"/>
</dbReference>
<dbReference type="InterPro" id="IPR006077">
    <property type="entry name" value="Vinculin/catenin"/>
</dbReference>
<dbReference type="GO" id="GO:0016342">
    <property type="term" value="C:catenin complex"/>
    <property type="evidence" value="ECO:0007669"/>
    <property type="project" value="TreeGrafter"/>
</dbReference>
<evidence type="ECO:0000256" key="3">
    <source>
        <dbReference type="ARBA" id="ARBA00022490"/>
    </source>
</evidence>
<dbReference type="AlphaFoldDB" id="A0A3M6TRP9"/>